<dbReference type="InterPro" id="IPR035069">
    <property type="entry name" value="TTHA1013/TTHA0281-like"/>
</dbReference>
<gene>
    <name evidence="1" type="ORF">DW723_16965</name>
</gene>
<comment type="caution">
    <text evidence="1">The sequence shown here is derived from an EMBL/GenBank/DDBJ whole genome shotgun (WGS) entry which is preliminary data.</text>
</comment>
<accession>A0A414K5C2</accession>
<dbReference type="EMBL" id="QSKO01000042">
    <property type="protein sequence ID" value="RHE69280.1"/>
    <property type="molecule type" value="Genomic_DNA"/>
</dbReference>
<proteinExistence type="predicted"/>
<protein>
    <recommendedName>
        <fullName evidence="3">Antitoxin HicB</fullName>
    </recommendedName>
</protein>
<evidence type="ECO:0008006" key="3">
    <source>
        <dbReference type="Google" id="ProtNLM"/>
    </source>
</evidence>
<reference evidence="1 2" key="1">
    <citation type="submission" date="2018-08" db="EMBL/GenBank/DDBJ databases">
        <title>A genome reference for cultivated species of the human gut microbiota.</title>
        <authorList>
            <person name="Zou Y."/>
            <person name="Xue W."/>
            <person name="Luo G."/>
        </authorList>
    </citation>
    <scope>NUCLEOTIDE SEQUENCE [LARGE SCALE GENOMIC DNA]</scope>
    <source>
        <strain evidence="1 2">AM27-32LB</strain>
    </source>
</reference>
<evidence type="ECO:0000313" key="1">
    <source>
        <dbReference type="EMBL" id="RHE69280.1"/>
    </source>
</evidence>
<dbReference type="Proteomes" id="UP000283928">
    <property type="component" value="Unassembled WGS sequence"/>
</dbReference>
<sequence length="66" mass="7852">MNEKLLYYRGYSGDVHYSQDDSCYYGTVRNIKGLVTYEGKTLEELEEDFYGAVDDYLEYQQNLKEQ</sequence>
<dbReference type="SUPFAM" id="SSF143100">
    <property type="entry name" value="TTHA1013/TTHA0281-like"/>
    <property type="match status" value="1"/>
</dbReference>
<dbReference type="AlphaFoldDB" id="A0A414K5C2"/>
<dbReference type="RefSeq" id="WP_151190471.1">
    <property type="nucleotide sequence ID" value="NZ_JAQEBC010000002.1"/>
</dbReference>
<name>A0A414K5C2_9FIRM</name>
<organism evidence="1 2">
    <name type="scientific">Blautia obeum</name>
    <dbReference type="NCBI Taxonomy" id="40520"/>
    <lineage>
        <taxon>Bacteria</taxon>
        <taxon>Bacillati</taxon>
        <taxon>Bacillota</taxon>
        <taxon>Clostridia</taxon>
        <taxon>Lachnospirales</taxon>
        <taxon>Lachnospiraceae</taxon>
        <taxon>Blautia</taxon>
    </lineage>
</organism>
<evidence type="ECO:0000313" key="2">
    <source>
        <dbReference type="Proteomes" id="UP000283928"/>
    </source>
</evidence>